<organism evidence="6 7">
    <name type="scientific">Negadavirga shengliensis</name>
    <dbReference type="NCBI Taxonomy" id="1389218"/>
    <lineage>
        <taxon>Bacteria</taxon>
        <taxon>Pseudomonadati</taxon>
        <taxon>Bacteroidota</taxon>
        <taxon>Cytophagia</taxon>
        <taxon>Cytophagales</taxon>
        <taxon>Cyclobacteriaceae</taxon>
        <taxon>Negadavirga</taxon>
    </lineage>
</organism>
<dbReference type="InterPro" id="IPR008972">
    <property type="entry name" value="Cupredoxin"/>
</dbReference>
<dbReference type="PANTHER" id="PTHR38439">
    <property type="entry name" value="AURACYANIN-B"/>
    <property type="match status" value="1"/>
</dbReference>
<dbReference type="EMBL" id="JBHSJJ010000002">
    <property type="protein sequence ID" value="MFC4871055.1"/>
    <property type="molecule type" value="Genomic_DNA"/>
</dbReference>
<accession>A0ABV9SYB2</accession>
<dbReference type="InterPro" id="IPR028871">
    <property type="entry name" value="BlueCu_1_BS"/>
</dbReference>
<keyword evidence="7" id="KW-1185">Reference proteome</keyword>
<dbReference type="SUPFAM" id="SSF49503">
    <property type="entry name" value="Cupredoxins"/>
    <property type="match status" value="1"/>
</dbReference>
<protein>
    <submittedName>
        <fullName evidence="6">Plastocyanin/azurin family copper-binding protein</fullName>
    </submittedName>
</protein>
<evidence type="ECO:0000313" key="7">
    <source>
        <dbReference type="Proteomes" id="UP001595818"/>
    </source>
</evidence>
<dbReference type="RefSeq" id="WP_377062171.1">
    <property type="nucleotide sequence ID" value="NZ_JBHSJJ010000002.1"/>
</dbReference>
<dbReference type="PROSITE" id="PS00196">
    <property type="entry name" value="COPPER_BLUE"/>
    <property type="match status" value="1"/>
</dbReference>
<evidence type="ECO:0000256" key="1">
    <source>
        <dbReference type="ARBA" id="ARBA00022448"/>
    </source>
</evidence>
<keyword evidence="1" id="KW-0813">Transport</keyword>
<evidence type="ECO:0000259" key="5">
    <source>
        <dbReference type="Pfam" id="PF00127"/>
    </source>
</evidence>
<dbReference type="CDD" id="cd04233">
    <property type="entry name" value="Auracyanin"/>
    <property type="match status" value="1"/>
</dbReference>
<dbReference type="Proteomes" id="UP001595818">
    <property type="component" value="Unassembled WGS sequence"/>
</dbReference>
<dbReference type="PANTHER" id="PTHR38439:SF3">
    <property type="entry name" value="COPPER-RESISTANT CUPROPROTEIN COPI"/>
    <property type="match status" value="1"/>
</dbReference>
<keyword evidence="4" id="KW-0186">Copper</keyword>
<dbReference type="InterPro" id="IPR050845">
    <property type="entry name" value="Cu-binding_ET"/>
</dbReference>
<reference evidence="7" key="1">
    <citation type="journal article" date="2019" name="Int. J. Syst. Evol. Microbiol.">
        <title>The Global Catalogue of Microorganisms (GCM) 10K type strain sequencing project: providing services to taxonomists for standard genome sequencing and annotation.</title>
        <authorList>
            <consortium name="The Broad Institute Genomics Platform"/>
            <consortium name="The Broad Institute Genome Sequencing Center for Infectious Disease"/>
            <person name="Wu L."/>
            <person name="Ma J."/>
        </authorList>
    </citation>
    <scope>NUCLEOTIDE SEQUENCE [LARGE SCALE GENOMIC DNA]</scope>
    <source>
        <strain evidence="7">CGMCC 4.7466</strain>
    </source>
</reference>
<sequence length="206" mass="22898">MILQTKILITVSTLVILSLFEKTDSQGTKPFSSELSLSSSLDMTLCEEGRAVAPDNAITGNPLVPYIKVKERFVKPFQEKATTVWIEVVPDLMKFDVDTFSVKAGEKIILELDNQDGMQHNLLIIEPGTLEAVGAAADDMLRDPKASEQHYVPEIAEVLFATEMLGPNEVYTFEFTAPDLPGDYPFVCTFPGHWRMMNGIMRVEAP</sequence>
<evidence type="ECO:0000256" key="4">
    <source>
        <dbReference type="ARBA" id="ARBA00023008"/>
    </source>
</evidence>
<dbReference type="InterPro" id="IPR000923">
    <property type="entry name" value="BlueCu_1"/>
</dbReference>
<feature type="domain" description="Blue (type 1) copper" evidence="5">
    <location>
        <begin position="91"/>
        <end position="204"/>
    </location>
</feature>
<name>A0ABV9SYB2_9BACT</name>
<evidence type="ECO:0000313" key="6">
    <source>
        <dbReference type="EMBL" id="MFC4871055.1"/>
    </source>
</evidence>
<evidence type="ECO:0000256" key="2">
    <source>
        <dbReference type="ARBA" id="ARBA00022723"/>
    </source>
</evidence>
<gene>
    <name evidence="6" type="ORF">ACFPFU_05110</name>
</gene>
<evidence type="ECO:0000256" key="3">
    <source>
        <dbReference type="ARBA" id="ARBA00022982"/>
    </source>
</evidence>
<keyword evidence="3" id="KW-0249">Electron transport</keyword>
<proteinExistence type="predicted"/>
<dbReference type="Pfam" id="PF00127">
    <property type="entry name" value="Copper-bind"/>
    <property type="match status" value="1"/>
</dbReference>
<dbReference type="Gene3D" id="2.60.40.420">
    <property type="entry name" value="Cupredoxins - blue copper proteins"/>
    <property type="match status" value="1"/>
</dbReference>
<keyword evidence="2" id="KW-0479">Metal-binding</keyword>
<comment type="caution">
    <text evidence="6">The sequence shown here is derived from an EMBL/GenBank/DDBJ whole genome shotgun (WGS) entry which is preliminary data.</text>
</comment>